<comment type="caution">
    <text evidence="2">The sequence shown here is derived from an EMBL/GenBank/DDBJ whole genome shotgun (WGS) entry which is preliminary data.</text>
</comment>
<dbReference type="EMBL" id="BAABME010001504">
    <property type="protein sequence ID" value="GAA0149969.1"/>
    <property type="molecule type" value="Genomic_DNA"/>
</dbReference>
<sequence>MSQLYNTNGEKMELESIKASFEGNVFLMLLHRTQGRDAENSRMLLLISYYEDSAPQGSSSMAWNSGALINTGTNSISNAKKLLTWTEQSTSHHDASDAENTDDGQNITIQFEG</sequence>
<name>A0AAV3PE72_LITER</name>
<gene>
    <name evidence="2" type="ORF">LIER_09013</name>
</gene>
<reference evidence="2 3" key="1">
    <citation type="submission" date="2024-01" db="EMBL/GenBank/DDBJ databases">
        <title>The complete chloroplast genome sequence of Lithospermum erythrorhizon: insights into the phylogenetic relationship among Boraginaceae species and the maternal lineages of purple gromwells.</title>
        <authorList>
            <person name="Okada T."/>
            <person name="Watanabe K."/>
        </authorList>
    </citation>
    <scope>NUCLEOTIDE SEQUENCE [LARGE SCALE GENOMIC DNA]</scope>
</reference>
<accession>A0AAV3PE72</accession>
<feature type="region of interest" description="Disordered" evidence="1">
    <location>
        <begin position="87"/>
        <end position="107"/>
    </location>
</feature>
<dbReference type="AlphaFoldDB" id="A0AAV3PE72"/>
<evidence type="ECO:0000256" key="1">
    <source>
        <dbReference type="SAM" id="MobiDB-lite"/>
    </source>
</evidence>
<keyword evidence="3" id="KW-1185">Reference proteome</keyword>
<protein>
    <submittedName>
        <fullName evidence="2">Uncharacterized protein</fullName>
    </submittedName>
</protein>
<evidence type="ECO:0000313" key="3">
    <source>
        <dbReference type="Proteomes" id="UP001454036"/>
    </source>
</evidence>
<organism evidence="2 3">
    <name type="scientific">Lithospermum erythrorhizon</name>
    <name type="common">Purple gromwell</name>
    <name type="synonym">Lithospermum officinale var. erythrorhizon</name>
    <dbReference type="NCBI Taxonomy" id="34254"/>
    <lineage>
        <taxon>Eukaryota</taxon>
        <taxon>Viridiplantae</taxon>
        <taxon>Streptophyta</taxon>
        <taxon>Embryophyta</taxon>
        <taxon>Tracheophyta</taxon>
        <taxon>Spermatophyta</taxon>
        <taxon>Magnoliopsida</taxon>
        <taxon>eudicotyledons</taxon>
        <taxon>Gunneridae</taxon>
        <taxon>Pentapetalae</taxon>
        <taxon>asterids</taxon>
        <taxon>lamiids</taxon>
        <taxon>Boraginales</taxon>
        <taxon>Boraginaceae</taxon>
        <taxon>Boraginoideae</taxon>
        <taxon>Lithospermeae</taxon>
        <taxon>Lithospermum</taxon>
    </lineage>
</organism>
<evidence type="ECO:0000313" key="2">
    <source>
        <dbReference type="EMBL" id="GAA0149969.1"/>
    </source>
</evidence>
<proteinExistence type="predicted"/>
<dbReference type="Proteomes" id="UP001454036">
    <property type="component" value="Unassembled WGS sequence"/>
</dbReference>